<dbReference type="GO" id="GO:0016787">
    <property type="term" value="F:hydrolase activity"/>
    <property type="evidence" value="ECO:0007669"/>
    <property type="project" value="UniProtKB-KW"/>
</dbReference>
<accession>A0A5C5XG85</accession>
<keyword evidence="3" id="KW-0378">Hydrolase</keyword>
<evidence type="ECO:0000313" key="4">
    <source>
        <dbReference type="Proteomes" id="UP000316095"/>
    </source>
</evidence>
<keyword evidence="4" id="KW-1185">Reference proteome</keyword>
<name>A0A5C5XG85_9PLAN</name>
<evidence type="ECO:0000313" key="3">
    <source>
        <dbReference type="EMBL" id="TWT62057.1"/>
    </source>
</evidence>
<dbReference type="SUPFAM" id="SSF53474">
    <property type="entry name" value="alpha/beta-Hydrolases"/>
    <property type="match status" value="1"/>
</dbReference>
<evidence type="ECO:0000256" key="2">
    <source>
        <dbReference type="SAM" id="Coils"/>
    </source>
</evidence>
<dbReference type="AlphaFoldDB" id="A0A5C5XG85"/>
<feature type="coiled-coil region" evidence="2">
    <location>
        <begin position="249"/>
        <end position="276"/>
    </location>
</feature>
<gene>
    <name evidence="3" type="ORF">Pan54_27960</name>
</gene>
<keyword evidence="1" id="KW-0732">Signal</keyword>
<protein>
    <submittedName>
        <fullName evidence="3">Alpha/beta hydrolase family protein</fullName>
    </submittedName>
</protein>
<dbReference type="Proteomes" id="UP000316095">
    <property type="component" value="Unassembled WGS sequence"/>
</dbReference>
<dbReference type="Gene3D" id="3.40.50.1820">
    <property type="entry name" value="alpha/beta hydrolase"/>
    <property type="match status" value="1"/>
</dbReference>
<dbReference type="InterPro" id="IPR029058">
    <property type="entry name" value="AB_hydrolase_fold"/>
</dbReference>
<sequence>MRSGFKIEFEGKPEPVQGLTLDLIRRGSSGPITSYPFTKFEDGPRITYLPQAQVQEIQLGSPNVEEFNITIPPGSRTMTFGSVGGYRVIQPFSDFGRRIIALNTPRGELNVVQSISLLRPDYVRLKALKENWEYAVTTQNIPPDVLRSTLSMAINEKNPNDRLAIVRFFIDADMLMQAQQELDRIEKEGEFPDFANRIHELRLLIRQLQALEFLNEFKTRLAAGQYELVYEKAHQFPRKDINQATLQEVDRIINEHEAAYEQMDRIRAELSRLQVEVKSPEQLVRFQDMRSVIDKRLTRHNLEKLTPFTQNLDDQFLSAEQKLALAYSGWVVGPALAETDADTAISYWDARDLVRSYLQVTNPIRKQEIYHSISQLEGIGPDILAAIVQNMGPAYETPASQVGVPFTLNTMNVGNSYRYQVLLPLGYSADRSYPLVLALPSAGVPAQAEVAWWGGSSLGGPAHRNGYIVISPEWPAEDISGSSAVHEIVLDILRDARKRLAIDSDHVFLAGHGTGASAALDVGMSHPSEFAGLISIGGRFNEYAHHYWKNCDALPTYFVVGELDGDLYNANSSEWTRMMKYGQDVVLTQYKQRGGEDYRDELPRILDWMKLHIRELPPLEFERVTMRSGDNRFDWFEFSGLPEATLNPRVSPGGRLIPATALPVEATITPGNNIYVKVAANRVTLWLTPELVDFTDRVKIRWKGRTQFNDFPEPNGETMLQHLDFTGDRNRLYWMRVDL</sequence>
<evidence type="ECO:0000256" key="1">
    <source>
        <dbReference type="ARBA" id="ARBA00022729"/>
    </source>
</evidence>
<dbReference type="EMBL" id="SJPG01000001">
    <property type="protein sequence ID" value="TWT62057.1"/>
    <property type="molecule type" value="Genomic_DNA"/>
</dbReference>
<dbReference type="InterPro" id="IPR050955">
    <property type="entry name" value="Plant_Biomass_Hydrol_Est"/>
</dbReference>
<organism evidence="3 4">
    <name type="scientific">Rubinisphaera italica</name>
    <dbReference type="NCBI Taxonomy" id="2527969"/>
    <lineage>
        <taxon>Bacteria</taxon>
        <taxon>Pseudomonadati</taxon>
        <taxon>Planctomycetota</taxon>
        <taxon>Planctomycetia</taxon>
        <taxon>Planctomycetales</taxon>
        <taxon>Planctomycetaceae</taxon>
        <taxon>Rubinisphaera</taxon>
    </lineage>
</organism>
<proteinExistence type="predicted"/>
<dbReference type="PANTHER" id="PTHR43037:SF1">
    <property type="entry name" value="BLL1128 PROTEIN"/>
    <property type="match status" value="1"/>
</dbReference>
<dbReference type="PANTHER" id="PTHR43037">
    <property type="entry name" value="UNNAMED PRODUCT-RELATED"/>
    <property type="match status" value="1"/>
</dbReference>
<comment type="caution">
    <text evidence="3">The sequence shown here is derived from an EMBL/GenBank/DDBJ whole genome shotgun (WGS) entry which is preliminary data.</text>
</comment>
<keyword evidence="2" id="KW-0175">Coiled coil</keyword>
<reference evidence="3 4" key="1">
    <citation type="submission" date="2019-02" db="EMBL/GenBank/DDBJ databases">
        <title>Deep-cultivation of Planctomycetes and their phenomic and genomic characterization uncovers novel biology.</title>
        <authorList>
            <person name="Wiegand S."/>
            <person name="Jogler M."/>
            <person name="Boedeker C."/>
            <person name="Pinto D."/>
            <person name="Vollmers J."/>
            <person name="Rivas-Marin E."/>
            <person name="Kohn T."/>
            <person name="Peeters S.H."/>
            <person name="Heuer A."/>
            <person name="Rast P."/>
            <person name="Oberbeckmann S."/>
            <person name="Bunk B."/>
            <person name="Jeske O."/>
            <person name="Meyerdierks A."/>
            <person name="Storesund J.E."/>
            <person name="Kallscheuer N."/>
            <person name="Luecker S."/>
            <person name="Lage O.M."/>
            <person name="Pohl T."/>
            <person name="Merkel B.J."/>
            <person name="Hornburger P."/>
            <person name="Mueller R.-W."/>
            <person name="Bruemmer F."/>
            <person name="Labrenz M."/>
            <person name="Spormann A.M."/>
            <person name="Op Den Camp H."/>
            <person name="Overmann J."/>
            <person name="Amann R."/>
            <person name="Jetten M.S.M."/>
            <person name="Mascher T."/>
            <person name="Medema M.H."/>
            <person name="Devos D.P."/>
            <person name="Kaster A.-K."/>
            <person name="Ovreas L."/>
            <person name="Rohde M."/>
            <person name="Galperin M.Y."/>
            <person name="Jogler C."/>
        </authorList>
    </citation>
    <scope>NUCLEOTIDE SEQUENCE [LARGE SCALE GENOMIC DNA]</scope>
    <source>
        <strain evidence="3 4">Pan54</strain>
    </source>
</reference>